<dbReference type="InterPro" id="IPR017850">
    <property type="entry name" value="Alkaline_phosphatase_core_sf"/>
</dbReference>
<feature type="transmembrane region" description="Helical" evidence="1">
    <location>
        <begin position="555"/>
        <end position="572"/>
    </location>
</feature>
<evidence type="ECO:0000313" key="3">
    <source>
        <dbReference type="Proteomes" id="UP000189933"/>
    </source>
</evidence>
<dbReference type="SUPFAM" id="SSF53649">
    <property type="entry name" value="Alkaline phosphatase-like"/>
    <property type="match status" value="1"/>
</dbReference>
<dbReference type="EMBL" id="FUXM01000014">
    <property type="protein sequence ID" value="SJZ95432.1"/>
    <property type="molecule type" value="Genomic_DNA"/>
</dbReference>
<dbReference type="AlphaFoldDB" id="A0A1T4PV53"/>
<keyword evidence="3" id="KW-1185">Reference proteome</keyword>
<feature type="transmembrane region" description="Helical" evidence="1">
    <location>
        <begin position="381"/>
        <end position="398"/>
    </location>
</feature>
<feature type="transmembrane region" description="Helical" evidence="1">
    <location>
        <begin position="579"/>
        <end position="599"/>
    </location>
</feature>
<sequence length="729" mass="80676">MSKRIWLFLLLCLGLVLNPTLAVSAERPKVVVLILDHLSLQDWQSENLPNLQKLMAQGALGLMNTPVAQGYPRSANSTMLTIGAGTRLGTDLTTELALDSNETWLNERAFDLYRQRMGYHPTGQISVLSVPQLLNLAAKLPYLNQPGALGETIHRQQLRTALIGDRDRDLPFRPAALFAMDAKGQIDFGAVGSRITTIDPERPFSKKIDVAKTKKVLKQVWNVADLIIIDWGDLGRLEAARNMMLPEWWQAQRKQVLQEADSFLGQLYQLCAEEKAYLLIISPTPSAKALEEDRTAAPLLLVGPGIKQGWLFSPTTKREGLVANIDVAPAILQLLHLDKPEVMLGQAFKATGNGKKPEDLIRQEERMVAVFQARPPLARGYAFWELVVLLLALVSVFLHRPRPKTMGQILLAFAAVPAVFLLLPLLPVQSLPVLLGVTILATFVLTVVLLPLRKVHILLPFAMLFLFTVSVIVIDTVMGNPLMKQSVLGYDFLVGARYYGIGNEYEGVILGASIVGVAILAEIWSKQQRLLGWVIAVVFAGITYLLAAPGLGSDVGGAIAAVGGFIWTWLLLQGKQIRWRQIFGIGLATILLLVLFFYWDWQRPPELQTHMGRTMALVVDQGWKALFDIFQRKLAMNYKLIVGVTVWARVFLGALLVLTILFYRPVGVMKRIRQTYPVLFRGLSGAMVAVLLVLIVNDSGIVAAATAMIYLSSPLLYLVLNELNGRRGL</sequence>
<dbReference type="Gene3D" id="3.40.720.10">
    <property type="entry name" value="Alkaline Phosphatase, subunit A"/>
    <property type="match status" value="1"/>
</dbReference>
<feature type="transmembrane region" description="Helical" evidence="1">
    <location>
        <begin position="433"/>
        <end position="450"/>
    </location>
</feature>
<dbReference type="OrthoDB" id="3199331at2"/>
<feature type="transmembrane region" description="Helical" evidence="1">
    <location>
        <begin position="640"/>
        <end position="663"/>
    </location>
</feature>
<organism evidence="2 3">
    <name type="scientific">Carboxydocella sporoproducens DSM 16521</name>
    <dbReference type="NCBI Taxonomy" id="1121270"/>
    <lineage>
        <taxon>Bacteria</taxon>
        <taxon>Bacillati</taxon>
        <taxon>Bacillota</taxon>
        <taxon>Clostridia</taxon>
        <taxon>Eubacteriales</taxon>
        <taxon>Clostridiales Family XVI. Incertae Sedis</taxon>
        <taxon>Carboxydocella</taxon>
    </lineage>
</organism>
<feature type="transmembrane region" description="Helical" evidence="1">
    <location>
        <begin position="410"/>
        <end position="427"/>
    </location>
</feature>
<dbReference type="Proteomes" id="UP000189933">
    <property type="component" value="Unassembled WGS sequence"/>
</dbReference>
<evidence type="ECO:0000256" key="1">
    <source>
        <dbReference type="SAM" id="Phobius"/>
    </source>
</evidence>
<feature type="transmembrane region" description="Helical" evidence="1">
    <location>
        <begin position="675"/>
        <end position="695"/>
    </location>
</feature>
<proteinExistence type="predicted"/>
<keyword evidence="1" id="KW-0812">Transmembrane</keyword>
<accession>A0A1T4PV53</accession>
<feature type="transmembrane region" description="Helical" evidence="1">
    <location>
        <begin position="701"/>
        <end position="720"/>
    </location>
</feature>
<feature type="transmembrane region" description="Helical" evidence="1">
    <location>
        <begin position="505"/>
        <end position="523"/>
    </location>
</feature>
<evidence type="ECO:0000313" key="2">
    <source>
        <dbReference type="EMBL" id="SJZ95432.1"/>
    </source>
</evidence>
<keyword evidence="1" id="KW-1133">Transmembrane helix</keyword>
<feature type="transmembrane region" description="Helical" evidence="1">
    <location>
        <begin position="457"/>
        <end position="478"/>
    </location>
</feature>
<name>A0A1T4PV53_9FIRM</name>
<evidence type="ECO:0008006" key="4">
    <source>
        <dbReference type="Google" id="ProtNLM"/>
    </source>
</evidence>
<reference evidence="3" key="1">
    <citation type="submission" date="2017-02" db="EMBL/GenBank/DDBJ databases">
        <authorList>
            <person name="Varghese N."/>
            <person name="Submissions S."/>
        </authorList>
    </citation>
    <scope>NUCLEOTIDE SEQUENCE [LARGE SCALE GENOMIC DNA]</scope>
    <source>
        <strain evidence="3">DSM 16521</strain>
    </source>
</reference>
<feature type="transmembrane region" description="Helical" evidence="1">
    <location>
        <begin position="530"/>
        <end position="549"/>
    </location>
</feature>
<dbReference type="RefSeq" id="WP_078665490.1">
    <property type="nucleotide sequence ID" value="NZ_FUXM01000014.1"/>
</dbReference>
<protein>
    <recommendedName>
        <fullName evidence="4">Type I phosphodiesterase / nucleotide pyrophosphatase</fullName>
    </recommendedName>
</protein>
<gene>
    <name evidence="2" type="ORF">SAMN02745885_01419</name>
</gene>
<keyword evidence="1" id="KW-0472">Membrane</keyword>